<dbReference type="Pfam" id="PF02318">
    <property type="entry name" value="FYVE_2"/>
    <property type="match status" value="1"/>
</dbReference>
<dbReference type="GO" id="GO:0006886">
    <property type="term" value="P:intracellular protein transport"/>
    <property type="evidence" value="ECO:0007669"/>
    <property type="project" value="InterPro"/>
</dbReference>
<dbReference type="PANTHER" id="PTHR45716:SF1">
    <property type="entry name" value="SYNAPTOTAGMIN-LIKE PROTEIN 3"/>
    <property type="match status" value="1"/>
</dbReference>
<dbReference type="PROSITE" id="PS50004">
    <property type="entry name" value="C2"/>
    <property type="match status" value="2"/>
</dbReference>
<dbReference type="EMBL" id="WEKX01001849">
    <property type="protein sequence ID" value="NWI85255.1"/>
    <property type="molecule type" value="Genomic_DNA"/>
</dbReference>
<dbReference type="GO" id="GO:0031267">
    <property type="term" value="F:small GTPase binding"/>
    <property type="evidence" value="ECO:0007669"/>
    <property type="project" value="InterPro"/>
</dbReference>
<dbReference type="GO" id="GO:0005886">
    <property type="term" value="C:plasma membrane"/>
    <property type="evidence" value="ECO:0007669"/>
    <property type="project" value="TreeGrafter"/>
</dbReference>
<proteinExistence type="predicted"/>
<keyword evidence="3" id="KW-0472">Membrane</keyword>
<gene>
    <name evidence="6" type="primary">Sytl3</name>
    <name evidence="6" type="ORF">PITSOR_R04056</name>
</gene>
<dbReference type="FunFam" id="3.30.40.10:FF:000018">
    <property type="entry name" value="Synaptotagmin-like 5, isoform CRA_a"/>
    <property type="match status" value="1"/>
</dbReference>
<organism evidence="6 7">
    <name type="scientific">Pitta sordida</name>
    <name type="common">Hooded pitta</name>
    <dbReference type="NCBI Taxonomy" id="9163"/>
    <lineage>
        <taxon>Eukaryota</taxon>
        <taxon>Metazoa</taxon>
        <taxon>Chordata</taxon>
        <taxon>Craniata</taxon>
        <taxon>Vertebrata</taxon>
        <taxon>Euteleostomi</taxon>
        <taxon>Archelosauria</taxon>
        <taxon>Archosauria</taxon>
        <taxon>Dinosauria</taxon>
        <taxon>Saurischia</taxon>
        <taxon>Theropoda</taxon>
        <taxon>Coelurosauria</taxon>
        <taxon>Aves</taxon>
        <taxon>Neognathae</taxon>
        <taxon>Neoaves</taxon>
        <taxon>Telluraves</taxon>
        <taxon>Australaves</taxon>
        <taxon>Passeriformes</taxon>
        <taxon>Pittidae</taxon>
        <taxon>Pitta</taxon>
    </lineage>
</organism>
<dbReference type="GO" id="GO:0042043">
    <property type="term" value="F:neurexin family protein binding"/>
    <property type="evidence" value="ECO:0007669"/>
    <property type="project" value="TreeGrafter"/>
</dbReference>
<dbReference type="AlphaFoldDB" id="A0A851ESD1"/>
<dbReference type="GO" id="GO:0006887">
    <property type="term" value="P:exocytosis"/>
    <property type="evidence" value="ECO:0007669"/>
    <property type="project" value="TreeGrafter"/>
</dbReference>
<evidence type="ECO:0000259" key="5">
    <source>
        <dbReference type="PROSITE" id="PS50916"/>
    </source>
</evidence>
<dbReference type="Gene3D" id="3.30.40.10">
    <property type="entry name" value="Zinc/RING finger domain, C3HC4 (zinc finger)"/>
    <property type="match status" value="1"/>
</dbReference>
<name>A0A851ESD1_PITSO</name>
<dbReference type="CDD" id="cd15765">
    <property type="entry name" value="FYVE_Slp3"/>
    <property type="match status" value="1"/>
</dbReference>
<evidence type="ECO:0000313" key="6">
    <source>
        <dbReference type="EMBL" id="NWI85255.1"/>
    </source>
</evidence>
<feature type="non-terminal residue" evidence="6">
    <location>
        <position position="1"/>
    </location>
</feature>
<dbReference type="PANTHER" id="PTHR45716">
    <property type="entry name" value="BITESIZE, ISOFORM I"/>
    <property type="match status" value="1"/>
</dbReference>
<reference evidence="6" key="1">
    <citation type="submission" date="2019-10" db="EMBL/GenBank/DDBJ databases">
        <title>Bird 10,000 Genomes (B10K) Project - Family phase.</title>
        <authorList>
            <person name="Zhang G."/>
        </authorList>
    </citation>
    <scope>NUCLEOTIDE SEQUENCE</scope>
    <source>
        <strain evidence="6">B10K-DU-002-53</strain>
        <tissue evidence="6">Muscle</tissue>
    </source>
</reference>
<comment type="caution">
    <text evidence="6">The sequence shown here is derived from an EMBL/GenBank/DDBJ whole genome shotgun (WGS) entry which is preliminary data.</text>
</comment>
<dbReference type="SUPFAM" id="SSF57903">
    <property type="entry name" value="FYVE/PHD zinc finger"/>
    <property type="match status" value="1"/>
</dbReference>
<keyword evidence="7" id="KW-1185">Reference proteome</keyword>
<keyword evidence="2" id="KW-0677">Repeat</keyword>
<dbReference type="InterPro" id="IPR000008">
    <property type="entry name" value="C2_dom"/>
</dbReference>
<sequence>MAGEFNLNFLKELEREAVLEVLYRDEMVRKTEEERIRKLKLQLQQLRWKGTKNVSHEYQERSCARCQKSLGVLMNRGAVCNGCSHRVCSECRVCLNPCLWKCTICYAHGDVKVKAGEWFFEERAKKYPGEGKHETVGAKLLKSYQSPSKISVVPPTPPPFTQSAAGTNVMLNELGESKRFNKSVENLFLSLTTHIKKISKSQNDMTDRCVLTTDCGKNVERRKQRRSQSDTAINITSKMKSTPSLQQLTTEAQNDSEILTKINWKEEEDVTTSPTSDTVFCDGKKHGSLFSLNSTCTESGNFGKANVTGEIEFALRYIFKACILEICIKACRNLAYGEEKKKKCNPYVKVYLLPDKSPRSKRKTAVKKSTVDPEFNETLKYKIEYSQLRSRQLQISVWHAGALKYRVFLGEVVIPLAAWSFEEEAVQLFDCYQLRPKLEKPEDVLNQYSSELFLSARLSVPAQYKNFRFEGNKDQDGPSCQLQVMVVGAKNLPMLRSAGMLNSFVKGCLILPDQVEVKQKSPVLKKDACPQWKHLFVFDGVTPAQLWQSCLHLTVWDKSTFSSSDHFLGGAKLGAETSCSCPTDSVSQSVLQWQEVLCNPNMWMDFTLVLH</sequence>
<dbReference type="InterPro" id="IPR013083">
    <property type="entry name" value="Znf_RING/FYVE/PHD"/>
</dbReference>
<dbReference type="Gene3D" id="2.60.40.150">
    <property type="entry name" value="C2 domain"/>
    <property type="match status" value="2"/>
</dbReference>
<protein>
    <submittedName>
        <fullName evidence="6">SYTL3 protein</fullName>
    </submittedName>
</protein>
<accession>A0A851ESD1</accession>
<evidence type="ECO:0000313" key="7">
    <source>
        <dbReference type="Proteomes" id="UP000633448"/>
    </source>
</evidence>
<dbReference type="InterPro" id="IPR011011">
    <property type="entry name" value="Znf_FYVE_PHD"/>
</dbReference>
<dbReference type="InterPro" id="IPR010911">
    <property type="entry name" value="Rab_BD"/>
</dbReference>
<dbReference type="InterPro" id="IPR035892">
    <property type="entry name" value="C2_domain_sf"/>
</dbReference>
<feature type="domain" description="C2" evidence="4">
    <location>
        <begin position="307"/>
        <end position="429"/>
    </location>
</feature>
<evidence type="ECO:0000256" key="3">
    <source>
        <dbReference type="ARBA" id="ARBA00023136"/>
    </source>
</evidence>
<dbReference type="Pfam" id="PF00168">
    <property type="entry name" value="C2"/>
    <property type="match status" value="2"/>
</dbReference>
<dbReference type="CDD" id="cd08392">
    <property type="entry name" value="C2A_SLP-3"/>
    <property type="match status" value="1"/>
</dbReference>
<dbReference type="GO" id="GO:0070382">
    <property type="term" value="C:exocytic vesicle"/>
    <property type="evidence" value="ECO:0007669"/>
    <property type="project" value="TreeGrafter"/>
</dbReference>
<dbReference type="SUPFAM" id="SSF49562">
    <property type="entry name" value="C2 domain (Calcium/lipid-binding domain, CaLB)"/>
    <property type="match status" value="2"/>
</dbReference>
<dbReference type="SMART" id="SM00239">
    <property type="entry name" value="C2"/>
    <property type="match status" value="2"/>
</dbReference>
<dbReference type="OrthoDB" id="195679at2759"/>
<dbReference type="CDD" id="cd04020">
    <property type="entry name" value="C2B_SLP_1-2-3-4"/>
    <property type="match status" value="1"/>
</dbReference>
<feature type="domain" description="RabBD" evidence="5">
    <location>
        <begin position="4"/>
        <end position="122"/>
    </location>
</feature>
<evidence type="ECO:0000256" key="1">
    <source>
        <dbReference type="ARBA" id="ARBA00004170"/>
    </source>
</evidence>
<dbReference type="InterPro" id="IPR041282">
    <property type="entry name" value="FYVE_2"/>
</dbReference>
<evidence type="ECO:0000259" key="4">
    <source>
        <dbReference type="PROSITE" id="PS50004"/>
    </source>
</evidence>
<dbReference type="InterPro" id="IPR043567">
    <property type="entry name" value="SYTL1-5_C2B"/>
</dbReference>
<dbReference type="FunFam" id="2.60.40.150:FF:000006">
    <property type="entry name" value="Synaptotagmin-like 5, isoform CRA_a"/>
    <property type="match status" value="1"/>
</dbReference>
<comment type="subcellular location">
    <subcellularLocation>
        <location evidence="1">Membrane</location>
        <topology evidence="1">Peripheral membrane protein</topology>
    </subcellularLocation>
</comment>
<dbReference type="Proteomes" id="UP000633448">
    <property type="component" value="Unassembled WGS sequence"/>
</dbReference>
<feature type="domain" description="C2" evidence="4">
    <location>
        <begin position="461"/>
        <end position="594"/>
    </location>
</feature>
<feature type="non-terminal residue" evidence="6">
    <location>
        <position position="611"/>
    </location>
</feature>
<dbReference type="PROSITE" id="PS50916">
    <property type="entry name" value="RABBD"/>
    <property type="match status" value="1"/>
</dbReference>
<evidence type="ECO:0000256" key="2">
    <source>
        <dbReference type="ARBA" id="ARBA00022737"/>
    </source>
</evidence>